<dbReference type="EMBL" id="JAGKHQ010001481">
    <property type="protein sequence ID" value="KAG7455706.1"/>
    <property type="molecule type" value="Genomic_DNA"/>
</dbReference>
<proteinExistence type="predicted"/>
<organism evidence="2 3">
    <name type="scientific">Solea senegalensis</name>
    <name type="common">Senegalese sole</name>
    <dbReference type="NCBI Taxonomy" id="28829"/>
    <lineage>
        <taxon>Eukaryota</taxon>
        <taxon>Metazoa</taxon>
        <taxon>Chordata</taxon>
        <taxon>Craniata</taxon>
        <taxon>Vertebrata</taxon>
        <taxon>Euteleostomi</taxon>
        <taxon>Actinopterygii</taxon>
        <taxon>Neopterygii</taxon>
        <taxon>Teleostei</taxon>
        <taxon>Neoteleostei</taxon>
        <taxon>Acanthomorphata</taxon>
        <taxon>Carangaria</taxon>
        <taxon>Pleuronectiformes</taxon>
        <taxon>Pleuronectoidei</taxon>
        <taxon>Soleidae</taxon>
        <taxon>Solea</taxon>
    </lineage>
</organism>
<evidence type="ECO:0000256" key="1">
    <source>
        <dbReference type="SAM" id="MobiDB-lite"/>
    </source>
</evidence>
<dbReference type="AlphaFoldDB" id="A0AAV6PBR1"/>
<evidence type="ECO:0000313" key="2">
    <source>
        <dbReference type="EMBL" id="KAG7455706.1"/>
    </source>
</evidence>
<keyword evidence="3" id="KW-1185">Reference proteome</keyword>
<accession>A0AAV6PBR1</accession>
<gene>
    <name evidence="2" type="ORF">JOB18_042291</name>
</gene>
<comment type="caution">
    <text evidence="2">The sequence shown here is derived from an EMBL/GenBank/DDBJ whole genome shotgun (WGS) entry which is preliminary data.</text>
</comment>
<name>A0AAV6PBR1_SOLSE</name>
<protein>
    <submittedName>
        <fullName evidence="2">Uncharacterized protein</fullName>
    </submittedName>
</protein>
<sequence length="72" mass="7599">MAGLVEPHPGDKETIATVMQHHGDNTGGLLNCNPHTQEGSVKPGSLLSQVQGLSTWAADECDTVKTVKSNFL</sequence>
<reference evidence="2 3" key="1">
    <citation type="journal article" date="2021" name="Sci. Rep.">
        <title>Chromosome anchoring in Senegalese sole (Solea senegalensis) reveals sex-associated markers and genome rearrangements in flatfish.</title>
        <authorList>
            <person name="Guerrero-Cozar I."/>
            <person name="Gomez-Garrido J."/>
            <person name="Berbel C."/>
            <person name="Martinez-Blanch J.F."/>
            <person name="Alioto T."/>
            <person name="Claros M.G."/>
            <person name="Gagnaire P.A."/>
            <person name="Manchado M."/>
        </authorList>
    </citation>
    <scope>NUCLEOTIDE SEQUENCE [LARGE SCALE GENOMIC DNA]</scope>
    <source>
        <strain evidence="2">Sse05_10M</strain>
    </source>
</reference>
<evidence type="ECO:0000313" key="3">
    <source>
        <dbReference type="Proteomes" id="UP000693946"/>
    </source>
</evidence>
<dbReference type="Proteomes" id="UP000693946">
    <property type="component" value="Unassembled WGS sequence"/>
</dbReference>
<feature type="region of interest" description="Disordered" evidence="1">
    <location>
        <begin position="22"/>
        <end position="42"/>
    </location>
</feature>